<dbReference type="Proteomes" id="UP000070054">
    <property type="component" value="Unassembled WGS sequence"/>
</dbReference>
<feature type="compositionally biased region" description="Low complexity" evidence="1">
    <location>
        <begin position="217"/>
        <end position="228"/>
    </location>
</feature>
<organism evidence="2 3">
    <name type="scientific">Colletotrichum nymphaeae SA-01</name>
    <dbReference type="NCBI Taxonomy" id="1460502"/>
    <lineage>
        <taxon>Eukaryota</taxon>
        <taxon>Fungi</taxon>
        <taxon>Dikarya</taxon>
        <taxon>Ascomycota</taxon>
        <taxon>Pezizomycotina</taxon>
        <taxon>Sordariomycetes</taxon>
        <taxon>Hypocreomycetidae</taxon>
        <taxon>Glomerellales</taxon>
        <taxon>Glomerellaceae</taxon>
        <taxon>Colletotrichum</taxon>
        <taxon>Colletotrichum acutatum species complex</taxon>
    </lineage>
</organism>
<evidence type="ECO:0000313" key="2">
    <source>
        <dbReference type="EMBL" id="KXH47319.1"/>
    </source>
</evidence>
<gene>
    <name evidence="2" type="ORF">CNYM01_12510</name>
</gene>
<feature type="compositionally biased region" description="Polar residues" evidence="1">
    <location>
        <begin position="195"/>
        <end position="209"/>
    </location>
</feature>
<comment type="caution">
    <text evidence="2">The sequence shown here is derived from an EMBL/GenBank/DDBJ whole genome shotgun (WGS) entry which is preliminary data.</text>
</comment>
<proteinExistence type="predicted"/>
<protein>
    <submittedName>
        <fullName evidence="2">Uncharacterized protein</fullName>
    </submittedName>
</protein>
<accession>A0A135TGV0</accession>
<reference evidence="2 3" key="1">
    <citation type="submission" date="2014-02" db="EMBL/GenBank/DDBJ databases">
        <title>The genome sequence of Colletotrichum nymphaeae SA-01.</title>
        <authorList>
            <person name="Baroncelli R."/>
            <person name="Thon M.R."/>
        </authorList>
    </citation>
    <scope>NUCLEOTIDE SEQUENCE [LARGE SCALE GENOMIC DNA]</scope>
    <source>
        <strain evidence="2 3">SA-01</strain>
    </source>
</reference>
<feature type="region of interest" description="Disordered" evidence="1">
    <location>
        <begin position="195"/>
        <end position="228"/>
    </location>
</feature>
<dbReference type="EMBL" id="JEMN01001123">
    <property type="protein sequence ID" value="KXH47319.1"/>
    <property type="molecule type" value="Genomic_DNA"/>
</dbReference>
<name>A0A135TGV0_9PEZI</name>
<keyword evidence="3" id="KW-1185">Reference proteome</keyword>
<evidence type="ECO:0000313" key="3">
    <source>
        <dbReference type="Proteomes" id="UP000070054"/>
    </source>
</evidence>
<dbReference type="AlphaFoldDB" id="A0A135TGV0"/>
<sequence>MQDSVKHSASPLLRIYAYAEDWTRENSSWALKIGQVEVGQPGVEHQLQHSLDASMPRRNGSRVSCVLKQGRVVRMSRRKGHEHEECWMSEILAQSCQCLYEVLPAAVVFTPLLAARLCSVSLLTFFPFLGALPRKILDSPKVNAEINNNDARSNDEASDKGIGDTFYHSPALAHSSASPELHSLPIHCPAVRIGRQSQHSTPRTNVPQSNPHPTPRPRTTTAPRPKTSPVVAVLPCQTNHLSSSCGTCAASRQAAHAAAELSRARRAHRAVLPFASRDPGLYTYSTQAPIVHRGLGPAWPLAGFPSPGPSQHAFP</sequence>
<evidence type="ECO:0000256" key="1">
    <source>
        <dbReference type="SAM" id="MobiDB-lite"/>
    </source>
</evidence>